<gene>
    <name evidence="11" type="ORF">C1I91_24065</name>
</gene>
<sequence>MKKKKEHHEEHVDETWLIPYADMLTLLLALFIVMFAMSKVDQQKLQRLSAEFSVIFSGGSSVMAEGGTSSTAVVQSEAANAGTATEKSNTEKEEDAMNEVKKNLESEIQSKGYSDKVKIELNKEGLEISIQDAVLFNSGDAQVLKTVNPLLVEISNMIKGLDNEIKVVGHTDNVPITTSKFRSNWDLSAMRAINVMNFMVGSGGVNTDKISIQAYGEHRPKYSNDTAEGRAKNRRVEIFIIRKYTQQTQTTTNNQTKTNSTTTNQTETTTSHE</sequence>
<feature type="transmembrane region" description="Helical" evidence="9">
    <location>
        <begin position="16"/>
        <end position="37"/>
    </location>
</feature>
<dbReference type="PANTHER" id="PTHR30329">
    <property type="entry name" value="STATOR ELEMENT OF FLAGELLAR MOTOR COMPLEX"/>
    <property type="match status" value="1"/>
</dbReference>
<dbReference type="EMBL" id="CP025746">
    <property type="protein sequence ID" value="QAA34467.1"/>
    <property type="molecule type" value="Genomic_DNA"/>
</dbReference>
<dbReference type="SUPFAM" id="SSF103088">
    <property type="entry name" value="OmpA-like"/>
    <property type="match status" value="1"/>
</dbReference>
<evidence type="ECO:0000256" key="5">
    <source>
        <dbReference type="ARBA" id="ARBA00022989"/>
    </source>
</evidence>
<evidence type="ECO:0000256" key="6">
    <source>
        <dbReference type="ARBA" id="ARBA00023136"/>
    </source>
</evidence>
<dbReference type="RefSeq" id="WP_128215180.1">
    <property type="nucleotide sequence ID" value="NZ_CP025746.1"/>
</dbReference>
<evidence type="ECO:0000259" key="10">
    <source>
        <dbReference type="PROSITE" id="PS51123"/>
    </source>
</evidence>
<keyword evidence="4 9" id="KW-0812">Transmembrane</keyword>
<comment type="subcellular location">
    <subcellularLocation>
        <location evidence="1">Cell membrane</location>
        <topology evidence="1">Single-pass membrane protein</topology>
    </subcellularLocation>
</comment>
<evidence type="ECO:0000256" key="3">
    <source>
        <dbReference type="ARBA" id="ARBA00022475"/>
    </source>
</evidence>
<dbReference type="InterPro" id="IPR025713">
    <property type="entry name" value="MotB-like_N_dom"/>
</dbReference>
<dbReference type="Gene3D" id="3.30.1330.60">
    <property type="entry name" value="OmpA-like domain"/>
    <property type="match status" value="1"/>
</dbReference>
<dbReference type="OrthoDB" id="9815217at2"/>
<reference evidence="11 12" key="1">
    <citation type="submission" date="2018-01" db="EMBL/GenBank/DDBJ databases">
        <title>Genome Sequencing and Assembly of Anaerobacter polyendosporus strain CT4.</title>
        <authorList>
            <person name="Tachaapaikoon C."/>
            <person name="Sutheeworapong S."/>
            <person name="Jenjaroenpun P."/>
            <person name="Wongsurawat T."/>
            <person name="Nookeaw I."/>
            <person name="Cheawchanlertfa P."/>
            <person name="Kosugi A."/>
            <person name="Cheevadhanarak S."/>
            <person name="Ratanakhanokchai K."/>
        </authorList>
    </citation>
    <scope>NUCLEOTIDE SEQUENCE [LARGE SCALE GENOMIC DNA]</scope>
    <source>
        <strain evidence="11 12">CT4</strain>
    </source>
</reference>
<keyword evidence="3" id="KW-1003">Cell membrane</keyword>
<protein>
    <submittedName>
        <fullName evidence="11">Chemotaxis protein MotB</fullName>
    </submittedName>
</protein>
<dbReference type="PROSITE" id="PS51123">
    <property type="entry name" value="OMPA_2"/>
    <property type="match status" value="1"/>
</dbReference>
<evidence type="ECO:0000256" key="1">
    <source>
        <dbReference type="ARBA" id="ARBA00004162"/>
    </source>
</evidence>
<evidence type="ECO:0000313" key="11">
    <source>
        <dbReference type="EMBL" id="QAA34467.1"/>
    </source>
</evidence>
<dbReference type="InterPro" id="IPR006665">
    <property type="entry name" value="OmpA-like"/>
</dbReference>
<evidence type="ECO:0000256" key="7">
    <source>
        <dbReference type="PROSITE-ProRule" id="PRU00473"/>
    </source>
</evidence>
<evidence type="ECO:0000256" key="9">
    <source>
        <dbReference type="SAM" id="Phobius"/>
    </source>
</evidence>
<dbReference type="AlphaFoldDB" id="A0A3R5VBC2"/>
<dbReference type="GO" id="GO:0005886">
    <property type="term" value="C:plasma membrane"/>
    <property type="evidence" value="ECO:0007669"/>
    <property type="project" value="UniProtKB-SubCell"/>
</dbReference>
<evidence type="ECO:0000313" key="12">
    <source>
        <dbReference type="Proteomes" id="UP000286268"/>
    </source>
</evidence>
<dbReference type="KEGG" id="cmah:C1I91_24065"/>
<evidence type="ECO:0000256" key="8">
    <source>
        <dbReference type="SAM" id="MobiDB-lite"/>
    </source>
</evidence>
<keyword evidence="12" id="KW-1185">Reference proteome</keyword>
<dbReference type="PANTHER" id="PTHR30329:SF21">
    <property type="entry name" value="LIPOPROTEIN YIAD-RELATED"/>
    <property type="match status" value="1"/>
</dbReference>
<proteinExistence type="inferred from homology"/>
<name>A0A3R5VBC2_9CLOT</name>
<organism evidence="11 12">
    <name type="scientific">Clostridium manihotivorum</name>
    <dbReference type="NCBI Taxonomy" id="2320868"/>
    <lineage>
        <taxon>Bacteria</taxon>
        <taxon>Bacillati</taxon>
        <taxon>Bacillota</taxon>
        <taxon>Clostridia</taxon>
        <taxon>Eubacteriales</taxon>
        <taxon>Clostridiaceae</taxon>
        <taxon>Clostridium</taxon>
    </lineage>
</organism>
<feature type="region of interest" description="Disordered" evidence="8">
    <location>
        <begin position="249"/>
        <end position="273"/>
    </location>
</feature>
<dbReference type="Proteomes" id="UP000286268">
    <property type="component" value="Chromosome"/>
</dbReference>
<comment type="similarity">
    <text evidence="2">Belongs to the MotB family.</text>
</comment>
<accession>A0A3R5VBC2</accession>
<keyword evidence="5 9" id="KW-1133">Transmembrane helix</keyword>
<dbReference type="CDD" id="cd07185">
    <property type="entry name" value="OmpA_C-like"/>
    <property type="match status" value="1"/>
</dbReference>
<evidence type="ECO:0000256" key="2">
    <source>
        <dbReference type="ARBA" id="ARBA00008914"/>
    </source>
</evidence>
<keyword evidence="6 7" id="KW-0472">Membrane</keyword>
<dbReference type="Pfam" id="PF13677">
    <property type="entry name" value="MotB_plug"/>
    <property type="match status" value="1"/>
</dbReference>
<dbReference type="InterPro" id="IPR050330">
    <property type="entry name" value="Bact_OuterMem_StrucFunc"/>
</dbReference>
<dbReference type="InterPro" id="IPR036737">
    <property type="entry name" value="OmpA-like_sf"/>
</dbReference>
<dbReference type="Pfam" id="PF00691">
    <property type="entry name" value="OmpA"/>
    <property type="match status" value="1"/>
</dbReference>
<feature type="domain" description="OmpA-like" evidence="10">
    <location>
        <begin position="124"/>
        <end position="244"/>
    </location>
</feature>
<evidence type="ECO:0000256" key="4">
    <source>
        <dbReference type="ARBA" id="ARBA00022692"/>
    </source>
</evidence>